<protein>
    <submittedName>
        <fullName evidence="2">Uncharacterized protein</fullName>
    </submittedName>
</protein>
<feature type="region of interest" description="Disordered" evidence="1">
    <location>
        <begin position="140"/>
        <end position="179"/>
    </location>
</feature>
<keyword evidence="3" id="KW-1185">Reference proteome</keyword>
<dbReference type="EMBL" id="CAMPGE010000422">
    <property type="protein sequence ID" value="CAI2359169.1"/>
    <property type="molecule type" value="Genomic_DNA"/>
</dbReference>
<reference evidence="2" key="1">
    <citation type="submission" date="2023-07" db="EMBL/GenBank/DDBJ databases">
        <authorList>
            <consortium name="AG Swart"/>
            <person name="Singh M."/>
            <person name="Singh A."/>
            <person name="Seah K."/>
            <person name="Emmerich C."/>
        </authorList>
    </citation>
    <scope>NUCLEOTIDE SEQUENCE</scope>
    <source>
        <strain evidence="2">DP1</strain>
    </source>
</reference>
<accession>A0AAD1U2Y1</accession>
<feature type="compositionally biased region" description="Basic and acidic residues" evidence="1">
    <location>
        <begin position="144"/>
        <end position="160"/>
    </location>
</feature>
<name>A0AAD1U2Y1_EUPCR</name>
<feature type="region of interest" description="Disordered" evidence="1">
    <location>
        <begin position="252"/>
        <end position="280"/>
    </location>
</feature>
<dbReference type="AlphaFoldDB" id="A0AAD1U2Y1"/>
<evidence type="ECO:0000313" key="3">
    <source>
        <dbReference type="Proteomes" id="UP001295684"/>
    </source>
</evidence>
<organism evidence="2 3">
    <name type="scientific">Euplotes crassus</name>
    <dbReference type="NCBI Taxonomy" id="5936"/>
    <lineage>
        <taxon>Eukaryota</taxon>
        <taxon>Sar</taxon>
        <taxon>Alveolata</taxon>
        <taxon>Ciliophora</taxon>
        <taxon>Intramacronucleata</taxon>
        <taxon>Spirotrichea</taxon>
        <taxon>Hypotrichia</taxon>
        <taxon>Euplotida</taxon>
        <taxon>Euplotidae</taxon>
        <taxon>Moneuplotes</taxon>
    </lineage>
</organism>
<dbReference type="Proteomes" id="UP001295684">
    <property type="component" value="Unassembled WGS sequence"/>
</dbReference>
<evidence type="ECO:0000256" key="1">
    <source>
        <dbReference type="SAM" id="MobiDB-lite"/>
    </source>
</evidence>
<sequence length="280" mass="31542">MNPNTPNWTEPQKSFIQIKDIEESIKKESNLCNQSRVEESLNTPLAIAQTLNQGNKIDLATLDSSLREAQTSLNQQIILIKVLENAKAKMVQQQISKMTPNPDMFSLIPKGSNIFAPKPMHAKVELGRIGRSRSMYVTNNPLKTELETGEKSVASDKRSEEENEISGNKDPSEAGTNRKRMNVFKCPHKDRKHYAKNMCNNCYHKLGRNKKATACPHTDRQNYAKGKCQNCYLNDYHKNKRKQIKQALLAEEEKKGRTVSVETSNSDGVKAATAPVENPT</sequence>
<gene>
    <name evidence="2" type="ORF">ECRASSUSDP1_LOCUS454</name>
</gene>
<evidence type="ECO:0000313" key="2">
    <source>
        <dbReference type="EMBL" id="CAI2359169.1"/>
    </source>
</evidence>
<comment type="caution">
    <text evidence="2">The sequence shown here is derived from an EMBL/GenBank/DDBJ whole genome shotgun (WGS) entry which is preliminary data.</text>
</comment>
<proteinExistence type="predicted"/>